<dbReference type="Proteomes" id="UP001151760">
    <property type="component" value="Unassembled WGS sequence"/>
</dbReference>
<gene>
    <name evidence="1" type="ORF">Tco_0802854</name>
</gene>
<evidence type="ECO:0000313" key="2">
    <source>
        <dbReference type="Proteomes" id="UP001151760"/>
    </source>
</evidence>
<proteinExistence type="predicted"/>
<keyword evidence="2" id="KW-1185">Reference proteome</keyword>
<evidence type="ECO:0000313" key="1">
    <source>
        <dbReference type="EMBL" id="GJS95886.1"/>
    </source>
</evidence>
<dbReference type="EMBL" id="BQNB010011844">
    <property type="protein sequence ID" value="GJS95886.1"/>
    <property type="molecule type" value="Genomic_DNA"/>
</dbReference>
<organism evidence="1 2">
    <name type="scientific">Tanacetum coccineum</name>
    <dbReference type="NCBI Taxonomy" id="301880"/>
    <lineage>
        <taxon>Eukaryota</taxon>
        <taxon>Viridiplantae</taxon>
        <taxon>Streptophyta</taxon>
        <taxon>Embryophyta</taxon>
        <taxon>Tracheophyta</taxon>
        <taxon>Spermatophyta</taxon>
        <taxon>Magnoliopsida</taxon>
        <taxon>eudicotyledons</taxon>
        <taxon>Gunneridae</taxon>
        <taxon>Pentapetalae</taxon>
        <taxon>asterids</taxon>
        <taxon>campanulids</taxon>
        <taxon>Asterales</taxon>
        <taxon>Asteraceae</taxon>
        <taxon>Asteroideae</taxon>
        <taxon>Anthemideae</taxon>
        <taxon>Anthemidinae</taxon>
        <taxon>Tanacetum</taxon>
    </lineage>
</organism>
<reference evidence="1" key="2">
    <citation type="submission" date="2022-01" db="EMBL/GenBank/DDBJ databases">
        <authorList>
            <person name="Yamashiro T."/>
            <person name="Shiraishi A."/>
            <person name="Satake H."/>
            <person name="Nakayama K."/>
        </authorList>
    </citation>
    <scope>NUCLEOTIDE SEQUENCE</scope>
</reference>
<accession>A0ABQ5A2S0</accession>
<name>A0ABQ5A2S0_9ASTR</name>
<reference evidence="1" key="1">
    <citation type="journal article" date="2022" name="Int. J. Mol. Sci.">
        <title>Draft Genome of Tanacetum Coccineum: Genomic Comparison of Closely Related Tanacetum-Family Plants.</title>
        <authorList>
            <person name="Yamashiro T."/>
            <person name="Shiraishi A."/>
            <person name="Nakayama K."/>
            <person name="Satake H."/>
        </authorList>
    </citation>
    <scope>NUCLEOTIDE SEQUENCE</scope>
</reference>
<comment type="caution">
    <text evidence="1">The sequence shown here is derived from an EMBL/GenBank/DDBJ whole genome shotgun (WGS) entry which is preliminary data.</text>
</comment>
<sequence>MMLPNALFDVVDLFVAAINGVWRWSLLLGSTYCFSKTRLQWRSEGGERDPRVGLISLQPGWNLNLCGEAAKQRIVKDERYVDAPDVAAFMSLRRMTLIGSDKGKGQQG</sequence>
<protein>
    <submittedName>
        <fullName evidence="1">Uncharacterized protein</fullName>
    </submittedName>
</protein>